<dbReference type="GO" id="GO:0000976">
    <property type="term" value="F:transcription cis-regulatory region binding"/>
    <property type="evidence" value="ECO:0007669"/>
    <property type="project" value="TreeGrafter"/>
</dbReference>
<dbReference type="AlphaFoldDB" id="A0AAU9T6T1"/>
<dbReference type="EMBL" id="OU466863">
    <property type="protein sequence ID" value="CAH2078725.1"/>
    <property type="molecule type" value="Genomic_DNA"/>
</dbReference>
<evidence type="ECO:0000256" key="1">
    <source>
        <dbReference type="ARBA" id="ARBA00023015"/>
    </source>
</evidence>
<dbReference type="InterPro" id="IPR025610">
    <property type="entry name" value="MYC/MYB_N"/>
</dbReference>
<feature type="region of interest" description="Disordered" evidence="5">
    <location>
        <begin position="1"/>
        <end position="27"/>
    </location>
</feature>
<organism evidence="7 8">
    <name type="scientific">Thlaspi arvense</name>
    <name type="common">Field penny-cress</name>
    <dbReference type="NCBI Taxonomy" id="13288"/>
    <lineage>
        <taxon>Eukaryota</taxon>
        <taxon>Viridiplantae</taxon>
        <taxon>Streptophyta</taxon>
        <taxon>Embryophyta</taxon>
        <taxon>Tracheophyta</taxon>
        <taxon>Spermatophyta</taxon>
        <taxon>Magnoliopsida</taxon>
        <taxon>eudicotyledons</taxon>
        <taxon>Gunneridae</taxon>
        <taxon>Pentapetalae</taxon>
        <taxon>rosids</taxon>
        <taxon>malvids</taxon>
        <taxon>Brassicales</taxon>
        <taxon>Brassicaceae</taxon>
        <taxon>Thlaspideae</taxon>
        <taxon>Thlaspi</taxon>
    </lineage>
</organism>
<feature type="compositionally biased region" description="Pro residues" evidence="5">
    <location>
        <begin position="12"/>
        <end position="22"/>
    </location>
</feature>
<evidence type="ECO:0000259" key="6">
    <source>
        <dbReference type="Pfam" id="PF14215"/>
    </source>
</evidence>
<accession>A0AAU9T6T1</accession>
<keyword evidence="1 4" id="KW-0805">Transcription regulation</keyword>
<keyword evidence="2 4" id="KW-0804">Transcription</keyword>
<reference evidence="7 8" key="1">
    <citation type="submission" date="2022-03" db="EMBL/GenBank/DDBJ databases">
        <authorList>
            <person name="Nunn A."/>
            <person name="Chopra R."/>
            <person name="Nunn A."/>
            <person name="Contreras Garrido A."/>
        </authorList>
    </citation>
    <scope>NUCLEOTIDE SEQUENCE [LARGE SCALE GENOMIC DNA]</scope>
</reference>
<evidence type="ECO:0000256" key="5">
    <source>
        <dbReference type="SAM" id="MobiDB-lite"/>
    </source>
</evidence>
<proteinExistence type="predicted"/>
<evidence type="ECO:0000256" key="4">
    <source>
        <dbReference type="RuleBase" id="RU369104"/>
    </source>
</evidence>
<evidence type="ECO:0000256" key="3">
    <source>
        <dbReference type="ARBA" id="ARBA00023242"/>
    </source>
</evidence>
<evidence type="ECO:0000256" key="2">
    <source>
        <dbReference type="ARBA" id="ARBA00023163"/>
    </source>
</evidence>
<protein>
    <recommendedName>
        <fullName evidence="4">Transcription factor</fullName>
        <shortName evidence="4">bHLH transcription factor</shortName>
    </recommendedName>
    <alternativeName>
        <fullName evidence="4">Basic helix-loop-helix protein</fullName>
    </alternativeName>
</protein>
<feature type="domain" description="Transcription factor MYC/MYB N-terminal" evidence="6">
    <location>
        <begin position="55"/>
        <end position="175"/>
    </location>
</feature>
<dbReference type="GO" id="GO:0003700">
    <property type="term" value="F:DNA-binding transcription factor activity"/>
    <property type="evidence" value="ECO:0007669"/>
    <property type="project" value="InterPro"/>
</dbReference>
<name>A0AAU9T6T1_THLAR</name>
<dbReference type="Pfam" id="PF14215">
    <property type="entry name" value="bHLH-MYC_N"/>
    <property type="match status" value="1"/>
</dbReference>
<dbReference type="InterPro" id="IPR045084">
    <property type="entry name" value="AIB/MYC-like"/>
</dbReference>
<dbReference type="Proteomes" id="UP000836841">
    <property type="component" value="Chromosome 7"/>
</dbReference>
<comment type="subcellular location">
    <subcellularLocation>
        <location evidence="4">Nucleus</location>
    </subcellularLocation>
</comment>
<dbReference type="PANTHER" id="PTHR11514">
    <property type="entry name" value="MYC"/>
    <property type="match status" value="1"/>
</dbReference>
<dbReference type="GO" id="GO:0005634">
    <property type="term" value="C:nucleus"/>
    <property type="evidence" value="ECO:0007669"/>
    <property type="project" value="UniProtKB-SubCell"/>
</dbReference>
<evidence type="ECO:0000313" key="8">
    <source>
        <dbReference type="Proteomes" id="UP000836841"/>
    </source>
</evidence>
<sequence>MPFIGSEHSSLRPPPPTLPAPFPAQSQANKDTFQKRLQALTEGAKEIWTYAVAAEQEHRRRVIQELNSLIFGRGGGTVNGGGSSDEAGDEEVTDLEWFFLVSITQSFINGSDLPGQAFSNSQTIWLYGLNTLAGSSCERARQETVCIPAENGVVELGSSEIIQQNSDLVDKVNSFLNFNNGGGGEPGSWAFNLNPNQGENDPAMWISEPNVTGIEPGLVALAINPGNNSTSNSGSHTISKLCNGSSVDPSNQLNHVVSFKTG</sequence>
<keyword evidence="3 4" id="KW-0539">Nucleus</keyword>
<dbReference type="PANTHER" id="PTHR11514:SF155">
    <property type="entry name" value="TRANSCRIPTION FACTOR MYC4"/>
    <property type="match status" value="1"/>
</dbReference>
<evidence type="ECO:0000313" key="7">
    <source>
        <dbReference type="EMBL" id="CAH2078725.1"/>
    </source>
</evidence>
<gene>
    <name evidence="7" type="ORF">TAV2_LOCUS24694</name>
</gene>
<keyword evidence="8" id="KW-1185">Reference proteome</keyword>